<dbReference type="AlphaFoldDB" id="A0A1I6S9Q0"/>
<keyword evidence="2" id="KW-1185">Reference proteome</keyword>
<protein>
    <submittedName>
        <fullName evidence="1">Negative transcriptional regulator, PaiB family</fullName>
    </submittedName>
</protein>
<reference evidence="2" key="1">
    <citation type="submission" date="2016-10" db="EMBL/GenBank/DDBJ databases">
        <authorList>
            <person name="Varghese N."/>
            <person name="Submissions S."/>
        </authorList>
    </citation>
    <scope>NUCLEOTIDE SEQUENCE [LARGE SCALE GENOMIC DNA]</scope>
    <source>
        <strain evidence="2">DSM 26894</strain>
    </source>
</reference>
<evidence type="ECO:0000313" key="1">
    <source>
        <dbReference type="EMBL" id="SFS73689.1"/>
    </source>
</evidence>
<dbReference type="Proteomes" id="UP000199392">
    <property type="component" value="Unassembled WGS sequence"/>
</dbReference>
<dbReference type="OrthoDB" id="9794948at2"/>
<organism evidence="1 2">
    <name type="scientific">Alloyangia pacifica</name>
    <dbReference type="NCBI Taxonomy" id="311180"/>
    <lineage>
        <taxon>Bacteria</taxon>
        <taxon>Pseudomonadati</taxon>
        <taxon>Pseudomonadota</taxon>
        <taxon>Alphaproteobacteria</taxon>
        <taxon>Rhodobacterales</taxon>
        <taxon>Roseobacteraceae</taxon>
        <taxon>Alloyangia</taxon>
    </lineage>
</organism>
<dbReference type="STRING" id="311180.SAMN04488050_104216"/>
<dbReference type="InterPro" id="IPR007396">
    <property type="entry name" value="TR_PAI2-type"/>
</dbReference>
<dbReference type="Pfam" id="PF04299">
    <property type="entry name" value="FMN_bind_2"/>
    <property type="match status" value="1"/>
</dbReference>
<proteinExistence type="predicted"/>
<gene>
    <name evidence="1" type="ORF">SAMN04488050_104216</name>
</gene>
<name>A0A1I6S9Q0_9RHOB</name>
<dbReference type="PIRSF" id="PIRSF010372">
    <property type="entry name" value="PaiB"/>
    <property type="match status" value="1"/>
</dbReference>
<dbReference type="EMBL" id="FOZW01000004">
    <property type="protein sequence ID" value="SFS73689.1"/>
    <property type="molecule type" value="Genomic_DNA"/>
</dbReference>
<dbReference type="SUPFAM" id="SSF50475">
    <property type="entry name" value="FMN-binding split barrel"/>
    <property type="match status" value="1"/>
</dbReference>
<dbReference type="InterPro" id="IPR012349">
    <property type="entry name" value="Split_barrel_FMN-bd"/>
</dbReference>
<sequence length="208" mass="22959">MHPNPIFRRTAEARSLELLRARSFGTLAVSAEGAPLLSHVPFLLSEDASYADLHLVRSNPICRAAREGVPARLAVSGPDGYVSPDWYGDPGQVPTWNYVAVHLTGRLEPLPQDQIDPLLAEQSAAFEGRLAPKTPWTMDKMDPEVRAKLQRMILPFRLHVDEIDSTWKLSQNKTDQMRRAAANALESGFGQELGALATLMQDPPPDEA</sequence>
<dbReference type="PANTHER" id="PTHR35802">
    <property type="entry name" value="PROTEASE SYNTHASE AND SPORULATION PROTEIN PAI 2"/>
    <property type="match status" value="1"/>
</dbReference>
<evidence type="ECO:0000313" key="2">
    <source>
        <dbReference type="Proteomes" id="UP000199392"/>
    </source>
</evidence>
<dbReference type="PANTHER" id="PTHR35802:SF1">
    <property type="entry name" value="PROTEASE SYNTHASE AND SPORULATION PROTEIN PAI 2"/>
    <property type="match status" value="1"/>
</dbReference>
<dbReference type="Gene3D" id="2.30.110.10">
    <property type="entry name" value="Electron Transport, Fmn-binding Protein, Chain A"/>
    <property type="match status" value="1"/>
</dbReference>
<dbReference type="RefSeq" id="WP_092423690.1">
    <property type="nucleotide sequence ID" value="NZ_FNCL01000004.1"/>
</dbReference>
<accession>A0A1I6S9Q0</accession>